<keyword evidence="4" id="KW-1185">Reference proteome</keyword>
<dbReference type="Gene3D" id="3.10.100.10">
    <property type="entry name" value="Mannose-Binding Protein A, subunit A"/>
    <property type="match status" value="1"/>
</dbReference>
<gene>
    <name evidence="3" type="ORF">UPYG_G00244010</name>
</gene>
<dbReference type="Pfam" id="PF00059">
    <property type="entry name" value="Lectin_C"/>
    <property type="match status" value="1"/>
</dbReference>
<dbReference type="AlphaFoldDB" id="A0ABD0X047"/>
<dbReference type="Proteomes" id="UP001557470">
    <property type="component" value="Unassembled WGS sequence"/>
</dbReference>
<feature type="compositionally biased region" description="Basic and acidic residues" evidence="1">
    <location>
        <begin position="193"/>
        <end position="210"/>
    </location>
</feature>
<feature type="region of interest" description="Disordered" evidence="1">
    <location>
        <begin position="170"/>
        <end position="214"/>
    </location>
</feature>
<reference evidence="3 4" key="1">
    <citation type="submission" date="2024-06" db="EMBL/GenBank/DDBJ databases">
        <authorList>
            <person name="Pan Q."/>
            <person name="Wen M."/>
            <person name="Jouanno E."/>
            <person name="Zahm M."/>
            <person name="Klopp C."/>
            <person name="Cabau C."/>
            <person name="Louis A."/>
            <person name="Berthelot C."/>
            <person name="Parey E."/>
            <person name="Roest Crollius H."/>
            <person name="Montfort J."/>
            <person name="Robinson-Rechavi M."/>
            <person name="Bouchez O."/>
            <person name="Lampietro C."/>
            <person name="Lopez Roques C."/>
            <person name="Donnadieu C."/>
            <person name="Postlethwait J."/>
            <person name="Bobe J."/>
            <person name="Verreycken H."/>
            <person name="Guiguen Y."/>
        </authorList>
    </citation>
    <scope>NUCLEOTIDE SEQUENCE [LARGE SCALE GENOMIC DNA]</scope>
    <source>
        <strain evidence="3">Up_M1</strain>
        <tissue evidence="3">Testis</tissue>
    </source>
</reference>
<comment type="caution">
    <text evidence="3">The sequence shown here is derived from an EMBL/GenBank/DDBJ whole genome shotgun (WGS) entry which is preliminary data.</text>
</comment>
<feature type="domain" description="C-type lectin" evidence="2">
    <location>
        <begin position="243"/>
        <end position="362"/>
    </location>
</feature>
<dbReference type="CDD" id="cd00037">
    <property type="entry name" value="CLECT"/>
    <property type="match status" value="1"/>
</dbReference>
<dbReference type="InterPro" id="IPR050111">
    <property type="entry name" value="C-type_lectin/snaclec_domain"/>
</dbReference>
<dbReference type="SUPFAM" id="SSF56436">
    <property type="entry name" value="C-type lectin-like"/>
    <property type="match status" value="1"/>
</dbReference>
<dbReference type="PANTHER" id="PTHR22803">
    <property type="entry name" value="MANNOSE, PHOSPHOLIPASE, LECTIN RECEPTOR RELATED"/>
    <property type="match status" value="1"/>
</dbReference>
<protein>
    <recommendedName>
        <fullName evidence="2">C-type lectin domain-containing protein</fullName>
    </recommendedName>
</protein>
<dbReference type="InterPro" id="IPR016186">
    <property type="entry name" value="C-type_lectin-like/link_sf"/>
</dbReference>
<dbReference type="PRINTS" id="PR01504">
    <property type="entry name" value="PNCREATITSAP"/>
</dbReference>
<proteinExistence type="predicted"/>
<dbReference type="SMART" id="SM00034">
    <property type="entry name" value="CLECT"/>
    <property type="match status" value="1"/>
</dbReference>
<organism evidence="3 4">
    <name type="scientific">Umbra pygmaea</name>
    <name type="common">Eastern mudminnow</name>
    <dbReference type="NCBI Taxonomy" id="75934"/>
    <lineage>
        <taxon>Eukaryota</taxon>
        <taxon>Metazoa</taxon>
        <taxon>Chordata</taxon>
        <taxon>Craniata</taxon>
        <taxon>Vertebrata</taxon>
        <taxon>Euteleostomi</taxon>
        <taxon>Actinopterygii</taxon>
        <taxon>Neopterygii</taxon>
        <taxon>Teleostei</taxon>
        <taxon>Protacanthopterygii</taxon>
        <taxon>Esociformes</taxon>
        <taxon>Umbridae</taxon>
        <taxon>Umbra</taxon>
    </lineage>
</organism>
<name>A0ABD0X047_UMBPY</name>
<sequence>MKLTQEIIYQKEITTMGKLTVVLLVSAAFVLSDARNGRHGTHGHAERSRHGLGGSSRHGLGGRHWANGWRGRPDWRHHGEWRDINDWSLPRVDSVEENPSLYEWITEEHRPLHPHPPHHPHRRHNTWVAFDDTEDLQSPLDELGLLPEQPSDPVNTQKYVSLELPDTKRIPPQRPIYDTKTNSPMEPGIDWSFEEKPISRPDSGWGKKEIPPPNNGNRIIENLLSNLPTDSSTKLCPHGWHIHGPKCYIYVAFKTTWPNAEKNCLILGGNLASVHGHHQYRFLLNVIEKSSKKDQQTWIGANDAVQEGLWLWSDGSRFKYHNWSQGQPSNHRSQEHCMEMNFGADRGQNDAPCWYEFPFLCSRKL</sequence>
<evidence type="ECO:0000313" key="3">
    <source>
        <dbReference type="EMBL" id="KAL0970581.1"/>
    </source>
</evidence>
<dbReference type="InterPro" id="IPR016187">
    <property type="entry name" value="CTDL_fold"/>
</dbReference>
<evidence type="ECO:0000256" key="1">
    <source>
        <dbReference type="SAM" id="MobiDB-lite"/>
    </source>
</evidence>
<feature type="region of interest" description="Disordered" evidence="1">
    <location>
        <begin position="35"/>
        <end position="59"/>
    </location>
</feature>
<dbReference type="EMBL" id="JAGEUA010000007">
    <property type="protein sequence ID" value="KAL0970581.1"/>
    <property type="molecule type" value="Genomic_DNA"/>
</dbReference>
<evidence type="ECO:0000259" key="2">
    <source>
        <dbReference type="PROSITE" id="PS50041"/>
    </source>
</evidence>
<evidence type="ECO:0000313" key="4">
    <source>
        <dbReference type="Proteomes" id="UP001557470"/>
    </source>
</evidence>
<dbReference type="PROSITE" id="PS50041">
    <property type="entry name" value="C_TYPE_LECTIN_2"/>
    <property type="match status" value="1"/>
</dbReference>
<accession>A0ABD0X047</accession>
<dbReference type="InterPro" id="IPR001304">
    <property type="entry name" value="C-type_lectin-like"/>
</dbReference>